<accession>A0A6F8ZG57</accession>
<gene>
    <name evidence="1" type="ORF">R50_1076</name>
</gene>
<dbReference type="EMBL" id="LR778114">
    <property type="protein sequence ID" value="CAB1128582.1"/>
    <property type="molecule type" value="Genomic_DNA"/>
</dbReference>
<evidence type="ECO:0000313" key="1">
    <source>
        <dbReference type="EMBL" id="CAB1128582.1"/>
    </source>
</evidence>
<protein>
    <submittedName>
        <fullName evidence="1">Uncharacterized protein</fullName>
    </submittedName>
</protein>
<dbReference type="AlphaFoldDB" id="A0A6F8ZG57"/>
<proteinExistence type="predicted"/>
<sequence>MHISQELAQQGLLRFGRYAFPPNRLGYCGPDDHRGLFQHVVAQKADGGLLELAKNFEGAYPYLRFIAESNGIKDPFDERVVEAYWVGNALLDAILPEQFARFVDDTFKVMLGSERLAQLKAKLHKGGRPHHNFHVFNIFLLTQKAKAGSSPASSRALAAMDGCRISWGQVVGVVGSELIVNSPRVKVADNRLVLGAPEPIQVQWKWEQNGWLQSIAPGSIVSLHWDWVCEVLDPKRLERLKAFTSRFLALANDMI</sequence>
<dbReference type="Proteomes" id="UP000503399">
    <property type="component" value="Chromosome"/>
</dbReference>
<organism evidence="1 2">
    <name type="scientific">Candidatus Hydrogenisulfobacillus filiaventi</name>
    <dbReference type="NCBI Taxonomy" id="2707344"/>
    <lineage>
        <taxon>Bacteria</taxon>
        <taxon>Bacillati</taxon>
        <taxon>Bacillota</taxon>
        <taxon>Clostridia</taxon>
        <taxon>Eubacteriales</taxon>
        <taxon>Clostridiales Family XVII. Incertae Sedis</taxon>
        <taxon>Candidatus Hydrogenisulfobacillus</taxon>
    </lineage>
</organism>
<name>A0A6F8ZG57_9FIRM</name>
<dbReference type="KEGG" id="hfv:R50_1076"/>
<dbReference type="InterPro" id="IPR045660">
    <property type="entry name" value="DUF6390"/>
</dbReference>
<keyword evidence="2" id="KW-1185">Reference proteome</keyword>
<reference evidence="1 2" key="1">
    <citation type="submission" date="2020-02" db="EMBL/GenBank/DDBJ databases">
        <authorList>
            <person name="Hogendoorn C."/>
        </authorList>
    </citation>
    <scope>NUCLEOTIDE SEQUENCE [LARGE SCALE GENOMIC DNA]</scope>
    <source>
        <strain evidence="1">R501</strain>
    </source>
</reference>
<evidence type="ECO:0000313" key="2">
    <source>
        <dbReference type="Proteomes" id="UP000503399"/>
    </source>
</evidence>
<dbReference type="Pfam" id="PF19927">
    <property type="entry name" value="DUF6390"/>
    <property type="match status" value="1"/>
</dbReference>